<proteinExistence type="predicted"/>
<dbReference type="KEGG" id="lba:Lebu_0717"/>
<sequence>MFKNNKKGEIGMKKLILLGLLAFSVFGVAEPYKDERGVLFMSEEEWIKFYNKDGQNVAVCPGIGSLIMEESYIKDGKKMPHTLNQIHEIIKNFNGMLGKTGLRDIKGGTDKIHEFYYAAVCRQPTDKEFDLVGSPTFKKEMNRIFETHKIVEEN</sequence>
<name>C7N8Z4_LEPBD</name>
<dbReference type="HOGENOM" id="CLU_1702088_0_0_0"/>
<organism evidence="1 2">
    <name type="scientific">Leptotrichia buccalis (strain ATCC 14201 / DSM 1135 / JCM 12969 / NCTC 10249 / C-1013-b)</name>
    <dbReference type="NCBI Taxonomy" id="523794"/>
    <lineage>
        <taxon>Bacteria</taxon>
        <taxon>Fusobacteriati</taxon>
        <taxon>Fusobacteriota</taxon>
        <taxon>Fusobacteriia</taxon>
        <taxon>Fusobacteriales</taxon>
        <taxon>Leptotrichiaceae</taxon>
        <taxon>Leptotrichia</taxon>
    </lineage>
</organism>
<keyword evidence="2" id="KW-1185">Reference proteome</keyword>
<reference evidence="1 2" key="1">
    <citation type="journal article" date="2009" name="Stand. Genomic Sci.">
        <title>Complete genome sequence of Leptotrichia buccalis type strain (C-1013-b).</title>
        <authorList>
            <person name="Ivanova N."/>
            <person name="Gronow S."/>
            <person name="Lapidus A."/>
            <person name="Copeland A."/>
            <person name="Glavina Del Rio T."/>
            <person name="Nolan M."/>
            <person name="Lucas S."/>
            <person name="Chen F."/>
            <person name="Tice H."/>
            <person name="Cheng J.F."/>
            <person name="Saunders E."/>
            <person name="Bruce D."/>
            <person name="Goodwin L."/>
            <person name="Brettin T."/>
            <person name="Detter J.C."/>
            <person name="Han C."/>
            <person name="Pitluck S."/>
            <person name="Mikhailova N."/>
            <person name="Pati A."/>
            <person name="Mavrommatis K."/>
            <person name="Chen A."/>
            <person name="Palaniappan K."/>
            <person name="Land M."/>
            <person name="Hauser L."/>
            <person name="Chang Y.J."/>
            <person name="Jeffries C.D."/>
            <person name="Chain P."/>
            <person name="Rohde C."/>
            <person name="Goker M."/>
            <person name="Bristow J."/>
            <person name="Eisen J.A."/>
            <person name="Markowitz V."/>
            <person name="Hugenholtz P."/>
            <person name="Kyrpides N.C."/>
            <person name="Klenk H.P."/>
        </authorList>
    </citation>
    <scope>NUCLEOTIDE SEQUENCE [LARGE SCALE GENOMIC DNA]</scope>
    <source>
        <strain evidence="2">ATCC 14201 / DSM 1135 / JCM 12969 / NCTC 10249 / C-1013-b</strain>
    </source>
</reference>
<dbReference type="Proteomes" id="UP000001910">
    <property type="component" value="Chromosome"/>
</dbReference>
<dbReference type="EMBL" id="CP001685">
    <property type="protein sequence ID" value="ACV38625.1"/>
    <property type="molecule type" value="Genomic_DNA"/>
</dbReference>
<evidence type="ECO:0000313" key="1">
    <source>
        <dbReference type="EMBL" id="ACV38625.1"/>
    </source>
</evidence>
<gene>
    <name evidence="1" type="ordered locus">Lebu_0717</name>
</gene>
<evidence type="ECO:0000313" key="2">
    <source>
        <dbReference type="Proteomes" id="UP000001910"/>
    </source>
</evidence>
<protein>
    <submittedName>
        <fullName evidence="1">Uncharacterized protein</fullName>
    </submittedName>
</protein>
<dbReference type="AlphaFoldDB" id="C7N8Z4"/>
<accession>C7N8Z4</accession>